<evidence type="ECO:0000259" key="1">
    <source>
        <dbReference type="Pfam" id="PF24483"/>
    </source>
</evidence>
<proteinExistence type="predicted"/>
<dbReference type="AlphaFoldDB" id="U4L8C8"/>
<protein>
    <recommendedName>
        <fullName evidence="1">DUF7582 domain-containing protein</fullName>
    </recommendedName>
</protein>
<dbReference type="OrthoDB" id="5350192at2759"/>
<dbReference type="InterPro" id="IPR056004">
    <property type="entry name" value="DUF7582"/>
</dbReference>
<sequence length="291" mass="32706">MGQKPSTSSISYPLPFDKEMDASSILRGLEYVSRDLRRKREHVHLIVGGSSLSCLVYKSKTTCLGLNLIFVNPPSAKTLTTLTRSVARAQKLFNLSQNWVNTTLEASIPAEIRDNVIYQSLLQNDIVFSSEGLTLLALDHCFALKSTLDRLSRGSWDASLDSSVEILRRLVYISRGRPMTRGYIAHSHKTIQIPDNVLLRLNAEYEAQYGQRGIVGVNDDYLGWRREGLTWSAELEEYGQELAFSLSRSSTPDSQSSYLEDKPLPELPLRNRDTIQAIFDSPVQRGGEGFF</sequence>
<gene>
    <name evidence="2" type="ORF">PCON_13969</name>
</gene>
<reference evidence="2 3" key="1">
    <citation type="journal article" date="2013" name="PLoS Genet.">
        <title>The genome and development-dependent transcriptomes of Pyronema confluens: a window into fungal evolution.</title>
        <authorList>
            <person name="Traeger S."/>
            <person name="Altegoer F."/>
            <person name="Freitag M."/>
            <person name="Gabaldon T."/>
            <person name="Kempken F."/>
            <person name="Kumar A."/>
            <person name="Marcet-Houben M."/>
            <person name="Poggeler S."/>
            <person name="Stajich J.E."/>
            <person name="Nowrousian M."/>
        </authorList>
    </citation>
    <scope>NUCLEOTIDE SEQUENCE [LARGE SCALE GENOMIC DNA]</scope>
    <source>
        <strain evidence="3">CBS 100304</strain>
        <tissue evidence="2">Vegetative mycelium</tissue>
    </source>
</reference>
<dbReference type="OMA" id="QRMMHVT"/>
<feature type="domain" description="DUF7582" evidence="1">
    <location>
        <begin position="22"/>
        <end position="212"/>
    </location>
</feature>
<dbReference type="Pfam" id="PF24483">
    <property type="entry name" value="DUF7582"/>
    <property type="match status" value="1"/>
</dbReference>
<evidence type="ECO:0000313" key="2">
    <source>
        <dbReference type="EMBL" id="CCX14376.1"/>
    </source>
</evidence>
<keyword evidence="3" id="KW-1185">Reference proteome</keyword>
<dbReference type="eggNOG" id="ENOG502S6GP">
    <property type="taxonomic scope" value="Eukaryota"/>
</dbReference>
<organism evidence="2 3">
    <name type="scientific">Pyronema omphalodes (strain CBS 100304)</name>
    <name type="common">Pyronema confluens</name>
    <dbReference type="NCBI Taxonomy" id="1076935"/>
    <lineage>
        <taxon>Eukaryota</taxon>
        <taxon>Fungi</taxon>
        <taxon>Dikarya</taxon>
        <taxon>Ascomycota</taxon>
        <taxon>Pezizomycotina</taxon>
        <taxon>Pezizomycetes</taxon>
        <taxon>Pezizales</taxon>
        <taxon>Pyronemataceae</taxon>
        <taxon>Pyronema</taxon>
    </lineage>
</organism>
<name>U4L8C8_PYROM</name>
<evidence type="ECO:0000313" key="3">
    <source>
        <dbReference type="Proteomes" id="UP000018144"/>
    </source>
</evidence>
<dbReference type="EMBL" id="HF935967">
    <property type="protein sequence ID" value="CCX14376.1"/>
    <property type="molecule type" value="Genomic_DNA"/>
</dbReference>
<accession>U4L8C8</accession>
<dbReference type="STRING" id="1076935.U4L8C8"/>
<dbReference type="Proteomes" id="UP000018144">
    <property type="component" value="Unassembled WGS sequence"/>
</dbReference>